<proteinExistence type="inferred from homology"/>
<evidence type="ECO:0000256" key="2">
    <source>
        <dbReference type="ARBA" id="ARBA00006442"/>
    </source>
</evidence>
<keyword evidence="7" id="KW-0560">Oxidoreductase</keyword>
<dbReference type="Proteomes" id="UP001320119">
    <property type="component" value="Chromosome"/>
</dbReference>
<dbReference type="EC" id="1.7.1.15" evidence="7"/>
<keyword evidence="8" id="KW-1185">Reference proteome</keyword>
<evidence type="ECO:0000313" key="8">
    <source>
        <dbReference type="Proteomes" id="UP001320119"/>
    </source>
</evidence>
<keyword evidence="4" id="KW-0274">FAD</keyword>
<evidence type="ECO:0000259" key="6">
    <source>
        <dbReference type="Pfam" id="PF18267"/>
    </source>
</evidence>
<dbReference type="PRINTS" id="PR00368">
    <property type="entry name" value="FADPNR"/>
</dbReference>
<dbReference type="InterPro" id="IPR016156">
    <property type="entry name" value="FAD/NAD-linked_Rdtase_dimer_sf"/>
</dbReference>
<dbReference type="EMBL" id="AP023086">
    <property type="protein sequence ID" value="BCD96968.1"/>
    <property type="molecule type" value="Genomic_DNA"/>
</dbReference>
<name>A0AAN1WG41_9GAMM</name>
<evidence type="ECO:0000256" key="4">
    <source>
        <dbReference type="ARBA" id="ARBA00022827"/>
    </source>
</evidence>
<dbReference type="SUPFAM" id="SSF51905">
    <property type="entry name" value="FAD/NAD(P)-binding domain"/>
    <property type="match status" value="2"/>
</dbReference>
<dbReference type="InterPro" id="IPR036188">
    <property type="entry name" value="FAD/NAD-bd_sf"/>
</dbReference>
<evidence type="ECO:0000256" key="3">
    <source>
        <dbReference type="ARBA" id="ARBA00022630"/>
    </source>
</evidence>
<dbReference type="GO" id="GO:0106316">
    <property type="term" value="F:nitrite reductase (NADH) activity"/>
    <property type="evidence" value="ECO:0007669"/>
    <property type="project" value="UniProtKB-EC"/>
</dbReference>
<organism evidence="7 8">
    <name type="scientific">Marinagarivorans cellulosilyticus</name>
    <dbReference type="NCBI Taxonomy" id="2721545"/>
    <lineage>
        <taxon>Bacteria</taxon>
        <taxon>Pseudomonadati</taxon>
        <taxon>Pseudomonadota</taxon>
        <taxon>Gammaproteobacteria</taxon>
        <taxon>Cellvibrionales</taxon>
        <taxon>Cellvibrionaceae</taxon>
        <taxon>Marinagarivorans</taxon>
    </lineage>
</organism>
<comment type="similarity">
    <text evidence="2">Belongs to the FAD-dependent oxidoreductase family.</text>
</comment>
<keyword evidence="3" id="KW-0285">Flavoprotein</keyword>
<comment type="cofactor">
    <cofactor evidence="1">
        <name>FAD</name>
        <dbReference type="ChEBI" id="CHEBI:57692"/>
    </cofactor>
</comment>
<sequence>MNNNQASTQQKLLIVGNGMAAGRMVDELIARDPHRFSITVIGDEPHGSYNRIMLSPVLSGESTALSIIQKPAAWYAENGMRFLAGVKVVRINRAQKTVDCDNGEQVEYDHLIMATGSRPARIPAKNQDLTGVMAFRTLDDVDTILALGETAKHAIVIGGGLLGLEAAYGMAVRGIDVTLVHRSGWLLNRQLDSASGALLEQVMAHKGVRFRLSREVVSFNGNRRVESATLTGGETLPCDIAVIATGITPNAELGFEAGLEGKRGIEVNDYLATSDPAISAIGECSEHNGETFGLVEPIWQHCTSLADRLALNVRTAYKNMPVATKLKVSGVQVFSAGDWLTTDQHREVVYQDVARNIYRKLLLKNNRIVGIVFFGDVRDGQYFFELMEHGVVVTQALPQLLMGRAFCSEVPQAAASKEVAAA</sequence>
<protein>
    <submittedName>
        <fullName evidence="7">Nitrite reductase (NADH) large subunit</fullName>
        <ecNumber evidence="7">1.7.1.15</ecNumber>
    </submittedName>
</protein>
<dbReference type="Gene3D" id="3.50.50.60">
    <property type="entry name" value="FAD/NAD(P)-binding domain"/>
    <property type="match status" value="2"/>
</dbReference>
<evidence type="ECO:0000259" key="5">
    <source>
        <dbReference type="Pfam" id="PF07992"/>
    </source>
</evidence>
<dbReference type="Gene3D" id="3.30.390.30">
    <property type="match status" value="1"/>
</dbReference>
<dbReference type="Pfam" id="PF18267">
    <property type="entry name" value="Rubredoxin_C"/>
    <property type="match status" value="1"/>
</dbReference>
<gene>
    <name evidence="7" type="ORF">MARGE09_P1168</name>
</gene>
<dbReference type="Pfam" id="PF07992">
    <property type="entry name" value="Pyr_redox_2"/>
    <property type="match status" value="1"/>
</dbReference>
<dbReference type="PRINTS" id="PR00411">
    <property type="entry name" value="PNDRDTASEI"/>
</dbReference>
<dbReference type="InterPro" id="IPR023753">
    <property type="entry name" value="FAD/NAD-binding_dom"/>
</dbReference>
<accession>A0AAN1WG41</accession>
<feature type="domain" description="NADH-rubredoxin oxidoreductase C-terminal" evidence="6">
    <location>
        <begin position="323"/>
        <end position="390"/>
    </location>
</feature>
<dbReference type="AlphaFoldDB" id="A0AAN1WG41"/>
<dbReference type="InterPro" id="IPR050260">
    <property type="entry name" value="FAD-bd_OxRdtase"/>
</dbReference>
<feature type="domain" description="FAD/NAD(P)-binding" evidence="5">
    <location>
        <begin position="11"/>
        <end position="286"/>
    </location>
</feature>
<dbReference type="RefSeq" id="WP_236986448.1">
    <property type="nucleotide sequence ID" value="NZ_AP023086.1"/>
</dbReference>
<evidence type="ECO:0000313" key="7">
    <source>
        <dbReference type="EMBL" id="BCD96968.1"/>
    </source>
</evidence>
<dbReference type="InterPro" id="IPR041575">
    <property type="entry name" value="Rubredoxin_C"/>
</dbReference>
<dbReference type="KEGG" id="marq:MARGE09_P1168"/>
<reference evidence="7 8" key="1">
    <citation type="journal article" date="2022" name="IScience">
        <title>An ultrasensitive nanofiber-based assay for enzymatic hydrolysis and deep-sea microbial degradation of cellulose.</title>
        <authorList>
            <person name="Tsudome M."/>
            <person name="Tachioka M."/>
            <person name="Miyazaki M."/>
            <person name="Uchimura K."/>
            <person name="Tsuda M."/>
            <person name="Takaki Y."/>
            <person name="Deguchi S."/>
        </authorList>
    </citation>
    <scope>NUCLEOTIDE SEQUENCE [LARGE SCALE GENOMIC DNA]</scope>
    <source>
        <strain evidence="7 8">GE09</strain>
    </source>
</reference>
<dbReference type="PANTHER" id="PTHR43429:SF3">
    <property type="entry name" value="NITRITE REDUCTASE [NAD(P)H]"/>
    <property type="match status" value="1"/>
</dbReference>
<dbReference type="PANTHER" id="PTHR43429">
    <property type="entry name" value="PYRIDINE NUCLEOTIDE-DISULFIDE OXIDOREDUCTASE DOMAIN-CONTAINING"/>
    <property type="match status" value="1"/>
</dbReference>
<evidence type="ECO:0000256" key="1">
    <source>
        <dbReference type="ARBA" id="ARBA00001974"/>
    </source>
</evidence>